<feature type="transmembrane region" description="Helical" evidence="1">
    <location>
        <begin position="254"/>
        <end position="275"/>
    </location>
</feature>
<sequence>MSGLTTRLKAAYAQINFNRVTLAFFLFSFFHCCAQGLIQSLLFSLDSQFSGVVTGIVEAAAIPPENMTFIQGSSGAYTLQMCDDIPYARTPSPCMVIFQSGVDVDGLVNDEASDIIKDFTDGFSVAPEQDSSGRIDGVKLVTQSDNVFLSERCAQILVFPRQELDNGVREDVASIFLQFWLFGVSAFAVSQGSIPHLLTAFGTRFLVTAWSAYIVAFRTNDRKTKFSQIVSAPGTPCGVNLFPTYFEMHMAYDIADLILSCTALVLSAVLSWKLLKMYNAQSFNRVGAPAHITRIYKFFMAVKACLQLGVFVLMAATGLWIDVLANTSMRFISDHTAVYYALIISTSILVIPFSVLGWYGVKKESPRMMILFLGIGVYFVVGWSVMFDSQIYRWSFVQWPLMAIYTVASFILIIASAVLGAICWRNFGKGLAQYLHAEAVLASSNFAPGVFDKDVEKSGDFYTYNEDLKPTFQSTEAWPVTDAVRMPGPVRGPGPAYQKPYNGLV</sequence>
<feature type="transmembrane region" description="Helical" evidence="1">
    <location>
        <begin position="368"/>
        <end position="387"/>
    </location>
</feature>
<evidence type="ECO:0000313" key="3">
    <source>
        <dbReference type="Proteomes" id="UP001221142"/>
    </source>
</evidence>
<dbReference type="PANTHER" id="PTHR34391">
    <property type="entry name" value="UPF0658 GOLGI APPARATUS MEMBRANE PROTEIN C1952.10C-RELATED"/>
    <property type="match status" value="1"/>
</dbReference>
<dbReference type="GO" id="GO:0005794">
    <property type="term" value="C:Golgi apparatus"/>
    <property type="evidence" value="ECO:0007669"/>
    <property type="project" value="TreeGrafter"/>
</dbReference>
<feature type="transmembrane region" description="Helical" evidence="1">
    <location>
        <begin position="304"/>
        <end position="325"/>
    </location>
</feature>
<protein>
    <submittedName>
        <fullName evidence="2">Uncharacterized protein</fullName>
    </submittedName>
</protein>
<comment type="caution">
    <text evidence="2">The sequence shown here is derived from an EMBL/GenBank/DDBJ whole genome shotgun (WGS) entry which is preliminary data.</text>
</comment>
<proteinExistence type="predicted"/>
<keyword evidence="1" id="KW-0812">Transmembrane</keyword>
<feature type="transmembrane region" description="Helical" evidence="1">
    <location>
        <begin position="399"/>
        <end position="424"/>
    </location>
</feature>
<organism evidence="2 3">
    <name type="scientific">Roridomyces roridus</name>
    <dbReference type="NCBI Taxonomy" id="1738132"/>
    <lineage>
        <taxon>Eukaryota</taxon>
        <taxon>Fungi</taxon>
        <taxon>Dikarya</taxon>
        <taxon>Basidiomycota</taxon>
        <taxon>Agaricomycotina</taxon>
        <taxon>Agaricomycetes</taxon>
        <taxon>Agaricomycetidae</taxon>
        <taxon>Agaricales</taxon>
        <taxon>Marasmiineae</taxon>
        <taxon>Mycenaceae</taxon>
        <taxon>Roridomyces</taxon>
    </lineage>
</organism>
<dbReference type="Proteomes" id="UP001221142">
    <property type="component" value="Unassembled WGS sequence"/>
</dbReference>
<dbReference type="InterPro" id="IPR040410">
    <property type="entry name" value="UPF0658_Golgi"/>
</dbReference>
<reference evidence="2" key="1">
    <citation type="submission" date="2023-03" db="EMBL/GenBank/DDBJ databases">
        <title>Massive genome expansion in bonnet fungi (Mycena s.s.) driven by repeated elements and novel gene families across ecological guilds.</title>
        <authorList>
            <consortium name="Lawrence Berkeley National Laboratory"/>
            <person name="Harder C.B."/>
            <person name="Miyauchi S."/>
            <person name="Viragh M."/>
            <person name="Kuo A."/>
            <person name="Thoen E."/>
            <person name="Andreopoulos B."/>
            <person name="Lu D."/>
            <person name="Skrede I."/>
            <person name="Drula E."/>
            <person name="Henrissat B."/>
            <person name="Morin E."/>
            <person name="Kohler A."/>
            <person name="Barry K."/>
            <person name="LaButti K."/>
            <person name="Morin E."/>
            <person name="Salamov A."/>
            <person name="Lipzen A."/>
            <person name="Mereny Z."/>
            <person name="Hegedus B."/>
            <person name="Baldrian P."/>
            <person name="Stursova M."/>
            <person name="Weitz H."/>
            <person name="Taylor A."/>
            <person name="Grigoriev I.V."/>
            <person name="Nagy L.G."/>
            <person name="Martin F."/>
            <person name="Kauserud H."/>
        </authorList>
    </citation>
    <scope>NUCLEOTIDE SEQUENCE</scope>
    <source>
        <strain evidence="2">9284</strain>
    </source>
</reference>
<dbReference type="PANTHER" id="PTHR34391:SF2">
    <property type="entry name" value="TRP C-TERMINAL DOMAIN-CONTAINING PROTEIN"/>
    <property type="match status" value="1"/>
</dbReference>
<keyword evidence="1" id="KW-0472">Membrane</keyword>
<gene>
    <name evidence="2" type="ORF">FB45DRAFT_159065</name>
</gene>
<feature type="transmembrane region" description="Helical" evidence="1">
    <location>
        <begin position="337"/>
        <end position="361"/>
    </location>
</feature>
<evidence type="ECO:0000256" key="1">
    <source>
        <dbReference type="SAM" id="Phobius"/>
    </source>
</evidence>
<keyword evidence="3" id="KW-1185">Reference proteome</keyword>
<accession>A0AAD7BFG4</accession>
<keyword evidence="1" id="KW-1133">Transmembrane helix</keyword>
<name>A0AAD7BFG4_9AGAR</name>
<evidence type="ECO:0000313" key="2">
    <source>
        <dbReference type="EMBL" id="KAJ7619433.1"/>
    </source>
</evidence>
<dbReference type="EMBL" id="JARKIF010000018">
    <property type="protein sequence ID" value="KAJ7619433.1"/>
    <property type="molecule type" value="Genomic_DNA"/>
</dbReference>
<dbReference type="AlphaFoldDB" id="A0AAD7BFG4"/>